<dbReference type="Proteomes" id="UP000729402">
    <property type="component" value="Unassembled WGS sequence"/>
</dbReference>
<gene>
    <name evidence="2" type="ORF">GUJ93_ZPchr0006g44247</name>
</gene>
<organism evidence="2 3">
    <name type="scientific">Zizania palustris</name>
    <name type="common">Northern wild rice</name>
    <dbReference type="NCBI Taxonomy" id="103762"/>
    <lineage>
        <taxon>Eukaryota</taxon>
        <taxon>Viridiplantae</taxon>
        <taxon>Streptophyta</taxon>
        <taxon>Embryophyta</taxon>
        <taxon>Tracheophyta</taxon>
        <taxon>Spermatophyta</taxon>
        <taxon>Magnoliopsida</taxon>
        <taxon>Liliopsida</taxon>
        <taxon>Poales</taxon>
        <taxon>Poaceae</taxon>
        <taxon>BOP clade</taxon>
        <taxon>Oryzoideae</taxon>
        <taxon>Oryzeae</taxon>
        <taxon>Zizaniinae</taxon>
        <taxon>Zizania</taxon>
    </lineage>
</organism>
<keyword evidence="3" id="KW-1185">Reference proteome</keyword>
<dbReference type="EMBL" id="JAAALK010000283">
    <property type="protein sequence ID" value="KAG8074694.1"/>
    <property type="molecule type" value="Genomic_DNA"/>
</dbReference>
<name>A0A8J5TAT6_ZIZPA</name>
<evidence type="ECO:0000313" key="2">
    <source>
        <dbReference type="EMBL" id="KAG8074694.1"/>
    </source>
</evidence>
<reference evidence="2" key="2">
    <citation type="submission" date="2021-02" db="EMBL/GenBank/DDBJ databases">
        <authorList>
            <person name="Kimball J.A."/>
            <person name="Haas M.W."/>
            <person name="Macchietto M."/>
            <person name="Kono T."/>
            <person name="Duquette J."/>
            <person name="Shao M."/>
        </authorList>
    </citation>
    <scope>NUCLEOTIDE SEQUENCE</scope>
    <source>
        <tissue evidence="2">Fresh leaf tissue</tissue>
    </source>
</reference>
<evidence type="ECO:0000256" key="1">
    <source>
        <dbReference type="SAM" id="MobiDB-lite"/>
    </source>
</evidence>
<proteinExistence type="predicted"/>
<evidence type="ECO:0000313" key="3">
    <source>
        <dbReference type="Proteomes" id="UP000729402"/>
    </source>
</evidence>
<feature type="region of interest" description="Disordered" evidence="1">
    <location>
        <begin position="1"/>
        <end position="25"/>
    </location>
</feature>
<comment type="caution">
    <text evidence="2">The sequence shown here is derived from an EMBL/GenBank/DDBJ whole genome shotgun (WGS) entry which is preliminary data.</text>
</comment>
<sequence>MSAWACSPRSRQVGPTPPREPQPRGVEWGHAALDWVGPTGKAARRSDVAPAFARGTRARASSLLSHSPAGDRVACIQRHAPPVLRLAVARQVRGCVEMVHQHEHHSGLVY</sequence>
<protein>
    <submittedName>
        <fullName evidence="2">Uncharacterized protein</fullName>
    </submittedName>
</protein>
<reference evidence="2" key="1">
    <citation type="journal article" date="2021" name="bioRxiv">
        <title>Whole Genome Assembly and Annotation of Northern Wild Rice, Zizania palustris L., Supports a Whole Genome Duplication in the Zizania Genus.</title>
        <authorList>
            <person name="Haas M."/>
            <person name="Kono T."/>
            <person name="Macchietto M."/>
            <person name="Millas R."/>
            <person name="McGilp L."/>
            <person name="Shao M."/>
            <person name="Duquette J."/>
            <person name="Hirsch C.N."/>
            <person name="Kimball J."/>
        </authorList>
    </citation>
    <scope>NUCLEOTIDE SEQUENCE</scope>
    <source>
        <tissue evidence="2">Fresh leaf tissue</tissue>
    </source>
</reference>
<dbReference type="AlphaFoldDB" id="A0A8J5TAT6"/>
<accession>A0A8J5TAT6</accession>